<dbReference type="GO" id="GO:0008270">
    <property type="term" value="F:zinc ion binding"/>
    <property type="evidence" value="ECO:0007669"/>
    <property type="project" value="UniProtKB-UniRule"/>
</dbReference>
<evidence type="ECO:0000256" key="1">
    <source>
        <dbReference type="ARBA" id="ARBA00006217"/>
    </source>
</evidence>
<feature type="binding site" evidence="4">
    <location>
        <position position="48"/>
    </location>
    <ligand>
        <name>Zn(2+)</name>
        <dbReference type="ChEBI" id="CHEBI:29105"/>
    </ligand>
</feature>
<comment type="function">
    <text evidence="5">Reversible hydration of carbon dioxide.</text>
</comment>
<keyword evidence="2 4" id="KW-0479">Metal-binding</keyword>
<organism evidence="6 7">
    <name type="scientific">Coleophoma cylindrospora</name>
    <dbReference type="NCBI Taxonomy" id="1849047"/>
    <lineage>
        <taxon>Eukaryota</taxon>
        <taxon>Fungi</taxon>
        <taxon>Dikarya</taxon>
        <taxon>Ascomycota</taxon>
        <taxon>Pezizomycotina</taxon>
        <taxon>Leotiomycetes</taxon>
        <taxon>Helotiales</taxon>
        <taxon>Dermateaceae</taxon>
        <taxon>Coleophoma</taxon>
    </lineage>
</organism>
<dbReference type="CDD" id="cd03379">
    <property type="entry name" value="beta_CA_cladeD"/>
    <property type="match status" value="1"/>
</dbReference>
<evidence type="ECO:0000313" key="6">
    <source>
        <dbReference type="EMBL" id="RDW69535.1"/>
    </source>
</evidence>
<feature type="binding site" evidence="4">
    <location>
        <position position="98"/>
    </location>
    <ligand>
        <name>Zn(2+)</name>
        <dbReference type="ChEBI" id="CHEBI:29105"/>
    </ligand>
</feature>
<keyword evidence="3 4" id="KW-0862">Zinc</keyword>
<comment type="catalytic activity">
    <reaction evidence="5">
        <text>hydrogencarbonate + H(+) = CO2 + H2O</text>
        <dbReference type="Rhea" id="RHEA:10748"/>
        <dbReference type="ChEBI" id="CHEBI:15377"/>
        <dbReference type="ChEBI" id="CHEBI:15378"/>
        <dbReference type="ChEBI" id="CHEBI:16526"/>
        <dbReference type="ChEBI" id="CHEBI:17544"/>
        <dbReference type="EC" id="4.2.1.1"/>
    </reaction>
</comment>
<evidence type="ECO:0000256" key="3">
    <source>
        <dbReference type="ARBA" id="ARBA00022833"/>
    </source>
</evidence>
<proteinExistence type="inferred from homology"/>
<evidence type="ECO:0000313" key="7">
    <source>
        <dbReference type="Proteomes" id="UP000256645"/>
    </source>
</evidence>
<dbReference type="STRING" id="1849047.A0A3D8R666"/>
<dbReference type="SUPFAM" id="SSF53056">
    <property type="entry name" value="beta-carbonic anhydrase, cab"/>
    <property type="match status" value="1"/>
</dbReference>
<keyword evidence="5" id="KW-0456">Lyase</keyword>
<comment type="similarity">
    <text evidence="1 5">Belongs to the beta-class carbonic anhydrase family.</text>
</comment>
<protein>
    <recommendedName>
        <fullName evidence="5">Carbonic anhydrase</fullName>
        <ecNumber evidence="5">4.2.1.1</ecNumber>
    </recommendedName>
    <alternativeName>
        <fullName evidence="5">Carbonate dehydratase</fullName>
    </alternativeName>
</protein>
<reference evidence="6 7" key="1">
    <citation type="journal article" date="2018" name="IMA Fungus">
        <title>IMA Genome-F 9: Draft genome sequence of Annulohypoxylon stygium, Aspergillus mulundensis, Berkeleyomyces basicola (syn. Thielaviopsis basicola), Ceratocystis smalleyi, two Cercospora beticola strains, Coleophoma cylindrospora, Fusarium fracticaudum, Phialophora cf. hyalina, and Morchella septimelata.</title>
        <authorList>
            <person name="Wingfield B.D."/>
            <person name="Bills G.F."/>
            <person name="Dong Y."/>
            <person name="Huang W."/>
            <person name="Nel W.J."/>
            <person name="Swalarsk-Parry B.S."/>
            <person name="Vaghefi N."/>
            <person name="Wilken P.M."/>
            <person name="An Z."/>
            <person name="de Beer Z.W."/>
            <person name="De Vos L."/>
            <person name="Chen L."/>
            <person name="Duong T.A."/>
            <person name="Gao Y."/>
            <person name="Hammerbacher A."/>
            <person name="Kikkert J.R."/>
            <person name="Li Y."/>
            <person name="Li H."/>
            <person name="Li K."/>
            <person name="Li Q."/>
            <person name="Liu X."/>
            <person name="Ma X."/>
            <person name="Naidoo K."/>
            <person name="Pethybridge S.J."/>
            <person name="Sun J."/>
            <person name="Steenkamp E.T."/>
            <person name="van der Nest M.A."/>
            <person name="van Wyk S."/>
            <person name="Wingfield M.J."/>
            <person name="Xiong C."/>
            <person name="Yue Q."/>
            <person name="Zhang X."/>
        </authorList>
    </citation>
    <scope>NUCLEOTIDE SEQUENCE [LARGE SCALE GENOMIC DNA]</scope>
    <source>
        <strain evidence="6 7">BP6252</strain>
    </source>
</reference>
<dbReference type="AlphaFoldDB" id="A0A3D8R666"/>
<keyword evidence="7" id="KW-1185">Reference proteome</keyword>
<evidence type="ECO:0000256" key="2">
    <source>
        <dbReference type="ARBA" id="ARBA00022723"/>
    </source>
</evidence>
<gene>
    <name evidence="6" type="ORF">BP6252_08555</name>
</gene>
<comment type="caution">
    <text evidence="6">The sequence shown here is derived from an EMBL/GenBank/DDBJ whole genome shotgun (WGS) entry which is preliminary data.</text>
</comment>
<dbReference type="OrthoDB" id="10248475at2759"/>
<dbReference type="Proteomes" id="UP000256645">
    <property type="component" value="Unassembled WGS sequence"/>
</dbReference>
<comment type="cofactor">
    <cofactor evidence="4">
        <name>Zn(2+)</name>
        <dbReference type="ChEBI" id="CHEBI:29105"/>
    </cofactor>
    <text evidence="4">Binds 1 zinc ion per subunit.</text>
</comment>
<dbReference type="PANTHER" id="PTHR43175:SF3">
    <property type="entry name" value="CARBON DISULFIDE HYDROLASE"/>
    <property type="match status" value="1"/>
</dbReference>
<dbReference type="PANTHER" id="PTHR43175">
    <property type="entry name" value="CARBONIC ANHYDRASE"/>
    <property type="match status" value="1"/>
</dbReference>
<dbReference type="InterPro" id="IPR001765">
    <property type="entry name" value="Carbonic_anhydrase"/>
</dbReference>
<dbReference type="Gene3D" id="3.40.1050.10">
    <property type="entry name" value="Carbonic anhydrase"/>
    <property type="match status" value="1"/>
</dbReference>
<dbReference type="GO" id="GO:0004089">
    <property type="term" value="F:carbonate dehydratase activity"/>
    <property type="evidence" value="ECO:0007669"/>
    <property type="project" value="UniProtKB-UniRule"/>
</dbReference>
<dbReference type="InterPro" id="IPR036874">
    <property type="entry name" value="Carbonic_anhydrase_sf"/>
</dbReference>
<dbReference type="EMBL" id="PDLM01000009">
    <property type="protein sequence ID" value="RDW69535.1"/>
    <property type="molecule type" value="Genomic_DNA"/>
</dbReference>
<dbReference type="EC" id="4.2.1.1" evidence="5"/>
<evidence type="ECO:0000256" key="4">
    <source>
        <dbReference type="PIRSR" id="PIRSR601765-1"/>
    </source>
</evidence>
<dbReference type="SMART" id="SM00947">
    <property type="entry name" value="Pro_CA"/>
    <property type="match status" value="1"/>
</dbReference>
<accession>A0A3D8R666</accession>
<feature type="binding site" evidence="4">
    <location>
        <position position="101"/>
    </location>
    <ligand>
        <name>Zn(2+)</name>
        <dbReference type="ChEBI" id="CHEBI:29105"/>
    </ligand>
</feature>
<dbReference type="Pfam" id="PF00484">
    <property type="entry name" value="Pro_CA"/>
    <property type="match status" value="1"/>
</dbReference>
<name>A0A3D8R666_9HELO</name>
<feature type="binding site" evidence="4">
    <location>
        <position position="46"/>
    </location>
    <ligand>
        <name>Zn(2+)</name>
        <dbReference type="ChEBI" id="CHEBI:29105"/>
    </ligand>
</feature>
<sequence length="178" mass="19279">MATSRIANFLARNQSYAATYHAPPRLADGILKNKALGKKGAVIISCSDPRVIPEQFLDMNLGEGAVIRNAGGRTMDAMRSILSLDAVGNLGTIVVVHHTDCGMSHTDEAGFRAKTKDRHSDIEEFSGDKAMFGAIEDPYKTVVEDVTYLQGHKSLSQNMEIVGLVFDIKTGLLTKVDV</sequence>
<evidence type="ECO:0000256" key="5">
    <source>
        <dbReference type="RuleBase" id="RU003956"/>
    </source>
</evidence>